<dbReference type="PATRIC" id="fig|1637975.4.peg.1849"/>
<gene>
    <name evidence="6 7" type="primary">def</name>
    <name evidence="7" type="ORF">AN957_10315</name>
</gene>
<dbReference type="Proteomes" id="UP000050996">
    <property type="component" value="Unassembled WGS sequence"/>
</dbReference>
<feature type="binding site" evidence="6">
    <location>
        <position position="110"/>
    </location>
    <ligand>
        <name>Fe cation</name>
        <dbReference type="ChEBI" id="CHEBI:24875"/>
    </ligand>
</feature>
<dbReference type="InterPro" id="IPR036821">
    <property type="entry name" value="Peptide_deformylase_sf"/>
</dbReference>
<keyword evidence="2 6" id="KW-0479">Metal-binding</keyword>
<dbReference type="EC" id="3.5.1.88" evidence="6"/>
<feature type="binding site" evidence="6">
    <location>
        <position position="157"/>
    </location>
    <ligand>
        <name>Fe cation</name>
        <dbReference type="ChEBI" id="CHEBI:24875"/>
    </ligand>
</feature>
<evidence type="ECO:0000256" key="4">
    <source>
        <dbReference type="ARBA" id="ARBA00022917"/>
    </source>
</evidence>
<feature type="binding site" evidence="6">
    <location>
        <position position="153"/>
    </location>
    <ligand>
        <name>Fe cation</name>
        <dbReference type="ChEBI" id="CHEBI:24875"/>
    </ligand>
</feature>
<comment type="similarity">
    <text evidence="1 6">Belongs to the polypeptide deformylase family.</text>
</comment>
<dbReference type="SUPFAM" id="SSF56420">
    <property type="entry name" value="Peptide deformylase"/>
    <property type="match status" value="1"/>
</dbReference>
<comment type="caution">
    <text evidence="7">The sequence shown here is derived from an EMBL/GenBank/DDBJ whole genome shotgun (WGS) entry which is preliminary data.</text>
</comment>
<keyword evidence="3 6" id="KW-0378">Hydrolase</keyword>
<feature type="active site" evidence="6">
    <location>
        <position position="154"/>
    </location>
</feature>
<dbReference type="Pfam" id="PF01327">
    <property type="entry name" value="Pep_deformylase"/>
    <property type="match status" value="1"/>
</dbReference>
<evidence type="ECO:0000256" key="1">
    <source>
        <dbReference type="ARBA" id="ARBA00010759"/>
    </source>
</evidence>
<accession>A0A0Q3QMT3</accession>
<comment type="function">
    <text evidence="6">Removes the formyl group from the N-terminal Met of newly synthesized proteins. Requires at least a dipeptide for an efficient rate of reaction. N-terminal L-methionine is a prerequisite for activity but the enzyme has broad specificity at other positions.</text>
</comment>
<evidence type="ECO:0000313" key="8">
    <source>
        <dbReference type="Proteomes" id="UP000050996"/>
    </source>
</evidence>
<keyword evidence="4 6" id="KW-0648">Protein biosynthesis</keyword>
<keyword evidence="5 6" id="KW-0408">Iron</keyword>
<dbReference type="PIRSF" id="PIRSF004749">
    <property type="entry name" value="Pep_def"/>
    <property type="match status" value="1"/>
</dbReference>
<evidence type="ECO:0000256" key="3">
    <source>
        <dbReference type="ARBA" id="ARBA00022801"/>
    </source>
</evidence>
<sequence length="184" mass="20574">MITMEDIIRDGHPTLREIAKEVPTPPLEEDKQILASMMEYIKNSQDPEIAKKYGLRSGIGLAAPQINVAKRMIAIHVHDEKGVLHSYALFNPKIVSHSVEKSYLTSGEGCLSVDEAIPGYVPRYARITVKGITLDGNEVKLRAKGLLAIVFQHEIDHLNGVMFYDHIDQQNPLKPIENGLPIER</sequence>
<evidence type="ECO:0000313" key="7">
    <source>
        <dbReference type="EMBL" id="KQL18928.1"/>
    </source>
</evidence>
<keyword evidence="8" id="KW-1185">Reference proteome</keyword>
<dbReference type="CDD" id="cd00487">
    <property type="entry name" value="Pep_deformylase"/>
    <property type="match status" value="1"/>
</dbReference>
<dbReference type="EMBL" id="LJIX01000006">
    <property type="protein sequence ID" value="KQL18928.1"/>
    <property type="molecule type" value="Genomic_DNA"/>
</dbReference>
<organism evidence="7 8">
    <name type="scientific">Cytobacillus solani</name>
    <dbReference type="NCBI Taxonomy" id="1637975"/>
    <lineage>
        <taxon>Bacteria</taxon>
        <taxon>Bacillati</taxon>
        <taxon>Bacillota</taxon>
        <taxon>Bacilli</taxon>
        <taxon>Bacillales</taxon>
        <taxon>Bacillaceae</taxon>
        <taxon>Cytobacillus</taxon>
    </lineage>
</organism>
<evidence type="ECO:0000256" key="6">
    <source>
        <dbReference type="HAMAP-Rule" id="MF_00163"/>
    </source>
</evidence>
<name>A0A0Q3QMT3_9BACI</name>
<dbReference type="GO" id="GO:0042586">
    <property type="term" value="F:peptide deformylase activity"/>
    <property type="evidence" value="ECO:0007669"/>
    <property type="project" value="UniProtKB-UniRule"/>
</dbReference>
<proteinExistence type="inferred from homology"/>
<dbReference type="GO" id="GO:0006412">
    <property type="term" value="P:translation"/>
    <property type="evidence" value="ECO:0007669"/>
    <property type="project" value="UniProtKB-UniRule"/>
</dbReference>
<dbReference type="STRING" id="1637975.AN957_10315"/>
<comment type="catalytic activity">
    <reaction evidence="6">
        <text>N-terminal N-formyl-L-methionyl-[peptide] + H2O = N-terminal L-methionyl-[peptide] + formate</text>
        <dbReference type="Rhea" id="RHEA:24420"/>
        <dbReference type="Rhea" id="RHEA-COMP:10639"/>
        <dbReference type="Rhea" id="RHEA-COMP:10640"/>
        <dbReference type="ChEBI" id="CHEBI:15377"/>
        <dbReference type="ChEBI" id="CHEBI:15740"/>
        <dbReference type="ChEBI" id="CHEBI:49298"/>
        <dbReference type="ChEBI" id="CHEBI:64731"/>
        <dbReference type="EC" id="3.5.1.88"/>
    </reaction>
</comment>
<evidence type="ECO:0000256" key="5">
    <source>
        <dbReference type="ARBA" id="ARBA00023004"/>
    </source>
</evidence>
<dbReference type="NCBIfam" id="TIGR00079">
    <property type="entry name" value="pept_deformyl"/>
    <property type="match status" value="1"/>
</dbReference>
<dbReference type="InterPro" id="IPR023635">
    <property type="entry name" value="Peptide_deformylase"/>
</dbReference>
<dbReference type="Gene3D" id="3.90.45.10">
    <property type="entry name" value="Peptide deformylase"/>
    <property type="match status" value="1"/>
</dbReference>
<dbReference type="FunFam" id="3.90.45.10:FF:000002">
    <property type="entry name" value="Peptide deformylase"/>
    <property type="match status" value="1"/>
</dbReference>
<dbReference type="PRINTS" id="PR01576">
    <property type="entry name" value="PDEFORMYLASE"/>
</dbReference>
<dbReference type="PANTHER" id="PTHR10458:SF8">
    <property type="entry name" value="PEPTIDE DEFORMYLASE 2"/>
    <property type="match status" value="1"/>
</dbReference>
<protein>
    <recommendedName>
        <fullName evidence="6">Peptide deformylase</fullName>
        <shortName evidence="6">PDF</shortName>
        <ecNumber evidence="6">3.5.1.88</ecNumber>
    </recommendedName>
    <alternativeName>
        <fullName evidence="6">Polypeptide deformylase</fullName>
    </alternativeName>
</protein>
<dbReference type="HAMAP" id="MF_00163">
    <property type="entry name" value="Pep_deformylase"/>
    <property type="match status" value="1"/>
</dbReference>
<dbReference type="RefSeq" id="WP_053475435.1">
    <property type="nucleotide sequence ID" value="NZ_CP041305.1"/>
</dbReference>
<dbReference type="PANTHER" id="PTHR10458">
    <property type="entry name" value="PEPTIDE DEFORMYLASE"/>
    <property type="match status" value="1"/>
</dbReference>
<dbReference type="GO" id="GO:0046872">
    <property type="term" value="F:metal ion binding"/>
    <property type="evidence" value="ECO:0007669"/>
    <property type="project" value="UniProtKB-KW"/>
</dbReference>
<reference evidence="7 8" key="1">
    <citation type="submission" date="2015-09" db="EMBL/GenBank/DDBJ databases">
        <title>Genome sequencing project for genomic taxonomy and phylogenomics of Bacillus-like bacteria.</title>
        <authorList>
            <person name="Liu B."/>
            <person name="Wang J."/>
            <person name="Zhu Y."/>
            <person name="Liu G."/>
            <person name="Chen Q."/>
            <person name="Chen Z."/>
            <person name="Lan J."/>
            <person name="Che J."/>
            <person name="Ge C."/>
            <person name="Shi H."/>
            <person name="Pan Z."/>
            <person name="Liu X."/>
        </authorList>
    </citation>
    <scope>NUCLEOTIDE SEQUENCE [LARGE SCALE GENOMIC DNA]</scope>
    <source>
        <strain evidence="7 8">FJAT-18043</strain>
    </source>
</reference>
<dbReference type="AlphaFoldDB" id="A0A0Q3QMT3"/>
<comment type="cofactor">
    <cofactor evidence="6">
        <name>Fe(2+)</name>
        <dbReference type="ChEBI" id="CHEBI:29033"/>
    </cofactor>
    <text evidence="6">Binds 1 Fe(2+) ion.</text>
</comment>
<evidence type="ECO:0000256" key="2">
    <source>
        <dbReference type="ARBA" id="ARBA00022723"/>
    </source>
</evidence>